<dbReference type="InterPro" id="IPR053842">
    <property type="entry name" value="NikA-like"/>
</dbReference>
<dbReference type="Proteomes" id="UP001522450">
    <property type="component" value="Unassembled WGS sequence"/>
</dbReference>
<dbReference type="EMBL" id="JAAECS010000002">
    <property type="protein sequence ID" value="MCJ1989089.1"/>
    <property type="molecule type" value="Genomic_DNA"/>
</dbReference>
<proteinExistence type="predicted"/>
<reference evidence="1 2" key="1">
    <citation type="journal article" date="2022" name="Microbiol. Res.">
        <title>Comparative genome analysis, predicted lifestyle and antimicrobial strategies of Lactococcus carnosus and Lactococcus paracarnosus isolated from meat.</title>
        <authorList>
            <person name="Werum V."/>
            <person name="Ehrmann M."/>
            <person name="Vogel R."/>
            <person name="Hilgarth M."/>
        </authorList>
    </citation>
    <scope>NUCLEOTIDE SEQUENCE [LARGE SCALE GENOMIC DNA]</scope>
    <source>
        <strain evidence="1 2">TMW22177</strain>
    </source>
</reference>
<name>A0ABT0AR32_9LACT</name>
<evidence type="ECO:0000313" key="1">
    <source>
        <dbReference type="EMBL" id="MCJ1989089.1"/>
    </source>
</evidence>
<protein>
    <submittedName>
        <fullName evidence="1">Plasmid mobilization relaxosome protein MobC</fullName>
    </submittedName>
</protein>
<sequence length="119" mass="13928">MMKENRLRSIRKEIRLDDQENDFIMDKVKSSGIKSFQNYARHMLIQGKVITNDYSELIGLRKEVNAIGRNVNQIVKYVNTSGEIGREEFTYLMSQVDEMKQVVAKFIDSERVIHESEVL</sequence>
<comment type="caution">
    <text evidence="1">The sequence shown here is derived from an EMBL/GenBank/DDBJ whole genome shotgun (WGS) entry which is preliminary data.</text>
</comment>
<gene>
    <name evidence="1" type="primary">mobC</name>
    <name evidence="1" type="ORF">GYN21_02545</name>
</gene>
<dbReference type="Pfam" id="PF21983">
    <property type="entry name" value="NikA-like"/>
    <property type="match status" value="1"/>
</dbReference>
<dbReference type="RefSeq" id="WP_244034237.1">
    <property type="nucleotide sequence ID" value="NZ_JAAECS010000002.1"/>
</dbReference>
<evidence type="ECO:0000313" key="2">
    <source>
        <dbReference type="Proteomes" id="UP001522450"/>
    </source>
</evidence>
<accession>A0ABT0AR32</accession>
<organism evidence="1 2">
    <name type="scientific">Pseudolactococcus carnosus</name>
    <dbReference type="NCBI Taxonomy" id="2749961"/>
    <lineage>
        <taxon>Bacteria</taxon>
        <taxon>Bacillati</taxon>
        <taxon>Bacillota</taxon>
        <taxon>Bacilli</taxon>
        <taxon>Lactobacillales</taxon>
        <taxon>Streptococcaceae</taxon>
        <taxon>Pseudolactococcus</taxon>
    </lineage>
</organism>
<keyword evidence="2" id="KW-1185">Reference proteome</keyword>